<dbReference type="EMBL" id="JAPDOD010000008">
    <property type="protein sequence ID" value="MDA0160972.1"/>
    <property type="molecule type" value="Genomic_DNA"/>
</dbReference>
<evidence type="ECO:0000256" key="2">
    <source>
        <dbReference type="PROSITE-ProRule" id="PRU00169"/>
    </source>
</evidence>
<keyword evidence="1" id="KW-0238">DNA-binding</keyword>
<evidence type="ECO:0000313" key="4">
    <source>
        <dbReference type="EMBL" id="MDA0160972.1"/>
    </source>
</evidence>
<dbReference type="CDD" id="cd17535">
    <property type="entry name" value="REC_NarL-like"/>
    <property type="match status" value="1"/>
</dbReference>
<dbReference type="Pfam" id="PF00072">
    <property type="entry name" value="Response_reg"/>
    <property type="match status" value="1"/>
</dbReference>
<dbReference type="RefSeq" id="WP_270040103.1">
    <property type="nucleotide sequence ID" value="NZ_JAPDOD010000008.1"/>
</dbReference>
<sequence length="129" mass="13478">MSDATTRARVLLADDHSLMRRLLRRAIDAHPQLELVAEAADGAEALALARSLAPDVVVLDLAMPELDGLQVAGSLRADLPDCAILVFSAFEAERAASAALAAGADRYLEKAAGFEAAAQAAAELAVTRR</sequence>
<dbReference type="GO" id="GO:0000160">
    <property type="term" value="P:phosphorelay signal transduction system"/>
    <property type="evidence" value="ECO:0007669"/>
    <property type="project" value="InterPro"/>
</dbReference>
<dbReference type="InterPro" id="IPR058245">
    <property type="entry name" value="NreC/VraR/RcsB-like_REC"/>
</dbReference>
<name>A0A9X3MSU3_9ACTN</name>
<proteinExistence type="predicted"/>
<evidence type="ECO:0000313" key="5">
    <source>
        <dbReference type="Proteomes" id="UP001149140"/>
    </source>
</evidence>
<keyword evidence="2" id="KW-0597">Phosphoprotein</keyword>
<comment type="caution">
    <text evidence="4">The sequence shown here is derived from an EMBL/GenBank/DDBJ whole genome shotgun (WGS) entry which is preliminary data.</text>
</comment>
<dbReference type="PANTHER" id="PTHR43214:SF43">
    <property type="entry name" value="TWO-COMPONENT RESPONSE REGULATOR"/>
    <property type="match status" value="1"/>
</dbReference>
<dbReference type="Proteomes" id="UP001149140">
    <property type="component" value="Unassembled WGS sequence"/>
</dbReference>
<gene>
    <name evidence="4" type="ORF">OM076_11905</name>
</gene>
<evidence type="ECO:0000256" key="1">
    <source>
        <dbReference type="ARBA" id="ARBA00023125"/>
    </source>
</evidence>
<dbReference type="SUPFAM" id="SSF52172">
    <property type="entry name" value="CheY-like"/>
    <property type="match status" value="1"/>
</dbReference>
<accession>A0A9X3MSU3</accession>
<dbReference type="InterPro" id="IPR011006">
    <property type="entry name" value="CheY-like_superfamily"/>
</dbReference>
<dbReference type="InterPro" id="IPR039420">
    <property type="entry name" value="WalR-like"/>
</dbReference>
<dbReference type="SMART" id="SM00448">
    <property type="entry name" value="REC"/>
    <property type="match status" value="1"/>
</dbReference>
<feature type="domain" description="Response regulatory" evidence="3">
    <location>
        <begin position="9"/>
        <end position="125"/>
    </location>
</feature>
<dbReference type="PROSITE" id="PS50110">
    <property type="entry name" value="RESPONSE_REGULATORY"/>
    <property type="match status" value="1"/>
</dbReference>
<organism evidence="4 5">
    <name type="scientific">Solirubrobacter ginsenosidimutans</name>
    <dbReference type="NCBI Taxonomy" id="490573"/>
    <lineage>
        <taxon>Bacteria</taxon>
        <taxon>Bacillati</taxon>
        <taxon>Actinomycetota</taxon>
        <taxon>Thermoleophilia</taxon>
        <taxon>Solirubrobacterales</taxon>
        <taxon>Solirubrobacteraceae</taxon>
        <taxon>Solirubrobacter</taxon>
    </lineage>
</organism>
<reference evidence="4" key="1">
    <citation type="submission" date="2022-10" db="EMBL/GenBank/DDBJ databases">
        <title>The WGS of Solirubrobacter ginsenosidimutans DSM 21036.</title>
        <authorList>
            <person name="Jiang Z."/>
        </authorList>
    </citation>
    <scope>NUCLEOTIDE SEQUENCE</scope>
    <source>
        <strain evidence="4">DSM 21036</strain>
    </source>
</reference>
<feature type="modified residue" description="4-aspartylphosphate" evidence="2">
    <location>
        <position position="60"/>
    </location>
</feature>
<evidence type="ECO:0000259" key="3">
    <source>
        <dbReference type="PROSITE" id="PS50110"/>
    </source>
</evidence>
<keyword evidence="5" id="KW-1185">Reference proteome</keyword>
<dbReference type="Gene3D" id="3.40.50.2300">
    <property type="match status" value="1"/>
</dbReference>
<protein>
    <submittedName>
        <fullName evidence="4">Response regulator transcription factor</fullName>
    </submittedName>
</protein>
<dbReference type="GO" id="GO:0003677">
    <property type="term" value="F:DNA binding"/>
    <property type="evidence" value="ECO:0007669"/>
    <property type="project" value="UniProtKB-KW"/>
</dbReference>
<dbReference type="AlphaFoldDB" id="A0A9X3MSU3"/>
<dbReference type="InterPro" id="IPR001789">
    <property type="entry name" value="Sig_transdc_resp-reg_receiver"/>
</dbReference>
<dbReference type="PANTHER" id="PTHR43214">
    <property type="entry name" value="TWO-COMPONENT RESPONSE REGULATOR"/>
    <property type="match status" value="1"/>
</dbReference>